<proteinExistence type="predicted"/>
<reference evidence="2" key="1">
    <citation type="thesis" date="2021" institute="BYU ScholarsArchive" country="Provo, UT, USA">
        <title>Applications of and Algorithms for Genome Assembly and Genomic Analyses with an Emphasis on Marine Teleosts.</title>
        <authorList>
            <person name="Pickett B.D."/>
        </authorList>
    </citation>
    <scope>NUCLEOTIDE SEQUENCE</scope>
    <source>
        <strain evidence="2">HI-2016</strain>
    </source>
</reference>
<dbReference type="Proteomes" id="UP000824540">
    <property type="component" value="Unassembled WGS sequence"/>
</dbReference>
<sequence length="102" mass="11549">MYLHPPIAAEEDRGHPPTQQTAPLQLVPLGQTLRLTGALRARWAAGLPAHLEKKADELVRLWTALPHGDKLRLLYPSHHQDRLMKARFQATFPLRSEVIKGH</sequence>
<dbReference type="EMBL" id="JAFBMS010000350">
    <property type="protein sequence ID" value="KAG9331344.1"/>
    <property type="molecule type" value="Genomic_DNA"/>
</dbReference>
<evidence type="ECO:0000256" key="1">
    <source>
        <dbReference type="SAM" id="MobiDB-lite"/>
    </source>
</evidence>
<dbReference type="AlphaFoldDB" id="A0A8T2MTE7"/>
<evidence type="ECO:0000313" key="2">
    <source>
        <dbReference type="EMBL" id="KAG9331344.1"/>
    </source>
</evidence>
<keyword evidence="3" id="KW-1185">Reference proteome</keyword>
<comment type="caution">
    <text evidence="2">The sequence shown here is derived from an EMBL/GenBank/DDBJ whole genome shotgun (WGS) entry which is preliminary data.</text>
</comment>
<name>A0A8T2MTE7_9TELE</name>
<accession>A0A8T2MTE7</accession>
<organism evidence="2 3">
    <name type="scientific">Albula glossodonta</name>
    <name type="common">roundjaw bonefish</name>
    <dbReference type="NCBI Taxonomy" id="121402"/>
    <lineage>
        <taxon>Eukaryota</taxon>
        <taxon>Metazoa</taxon>
        <taxon>Chordata</taxon>
        <taxon>Craniata</taxon>
        <taxon>Vertebrata</taxon>
        <taxon>Euteleostomi</taxon>
        <taxon>Actinopterygii</taxon>
        <taxon>Neopterygii</taxon>
        <taxon>Teleostei</taxon>
        <taxon>Albuliformes</taxon>
        <taxon>Albulidae</taxon>
        <taxon>Albula</taxon>
    </lineage>
</organism>
<evidence type="ECO:0000313" key="3">
    <source>
        <dbReference type="Proteomes" id="UP000824540"/>
    </source>
</evidence>
<feature type="region of interest" description="Disordered" evidence="1">
    <location>
        <begin position="1"/>
        <end position="22"/>
    </location>
</feature>
<gene>
    <name evidence="2" type="ORF">JZ751_019367</name>
</gene>
<protein>
    <submittedName>
        <fullName evidence="2">Uncharacterized protein</fullName>
    </submittedName>
</protein>
<dbReference type="OrthoDB" id="8955728at2759"/>